<protein>
    <submittedName>
        <fullName evidence="1">Uncharacterized protein</fullName>
    </submittedName>
</protein>
<proteinExistence type="predicted"/>
<evidence type="ECO:0000313" key="1">
    <source>
        <dbReference type="EMBL" id="KAJ2998694.1"/>
    </source>
</evidence>
<name>A0ACC1PPY1_9PEZI</name>
<keyword evidence="2" id="KW-1185">Reference proteome</keyword>
<organism evidence="1 2">
    <name type="scientific">Xylaria curta</name>
    <dbReference type="NCBI Taxonomy" id="42375"/>
    <lineage>
        <taxon>Eukaryota</taxon>
        <taxon>Fungi</taxon>
        <taxon>Dikarya</taxon>
        <taxon>Ascomycota</taxon>
        <taxon>Pezizomycotina</taxon>
        <taxon>Sordariomycetes</taxon>
        <taxon>Xylariomycetidae</taxon>
        <taxon>Xylariales</taxon>
        <taxon>Xylariaceae</taxon>
        <taxon>Xylaria</taxon>
    </lineage>
</organism>
<gene>
    <name evidence="1" type="ORF">NUW58_g239</name>
</gene>
<dbReference type="Proteomes" id="UP001143856">
    <property type="component" value="Unassembled WGS sequence"/>
</dbReference>
<dbReference type="EMBL" id="JAPDGR010000019">
    <property type="protein sequence ID" value="KAJ2998694.1"/>
    <property type="molecule type" value="Genomic_DNA"/>
</dbReference>
<accession>A0ACC1PPY1</accession>
<comment type="caution">
    <text evidence="1">The sequence shown here is derived from an EMBL/GenBank/DDBJ whole genome shotgun (WGS) entry which is preliminary data.</text>
</comment>
<reference evidence="1" key="1">
    <citation type="submission" date="2022-10" db="EMBL/GenBank/DDBJ databases">
        <title>Genome Sequence of Xylaria curta.</title>
        <authorList>
            <person name="Buettner E."/>
        </authorList>
    </citation>
    <scope>NUCLEOTIDE SEQUENCE</scope>
    <source>
        <strain evidence="1">Babe10</strain>
    </source>
</reference>
<sequence length="581" mass="64393">MDSSHSSPGGLTPYQLWMAERLKVNQENLGHYAISLASLIAVFIVGHWIRRLSWKLSRTVFLRPLAALSRIVRKGSLRTLPGFTSVGHAVLVSVFVGLNALFTFYRLDYSKLGNLAARCGWMATGNLAFVVFLALKNTPLALLTAYSYERLNVLHQIAGYTTLVHTILHSVLYTYYFIHDNRISVLQAENITAGIVLSFAMLFTVVAGMTLRKFKYELFYIVHLILFVVIVVTLGLHQPSFDKKKILVVTVLIASSWFIDRLIRATRLAYNGINNKAEVSALPNGGTRIVLRKPLQRARPGKHCYVWLPHIRKFETHPFTIVATEPLELVVNKYSGFTEDLHQFAIENPGASLTVSVEGPYGTLPDPMDFDKVVLVAGGAGATFTMGLARDMMQRMGPNSTKEIDLIWATRERENVSWFAQHLTHFSTHEYASKIALKLHITKAGMNPTSIASSPSQTSTAETSRPASILEKNTESPALSTKASTILPREKDIEKNDVANSVDYTEEIPSTIAGLNLPVIYSRPNLEDLVSEAILSLDKDKKILIAACGPDRLVSVVRNATASCIPVDGPSVELHCEQFGW</sequence>
<evidence type="ECO:0000313" key="2">
    <source>
        <dbReference type="Proteomes" id="UP001143856"/>
    </source>
</evidence>